<organism evidence="8 9">
    <name type="scientific">Intoshia linei</name>
    <dbReference type="NCBI Taxonomy" id="1819745"/>
    <lineage>
        <taxon>Eukaryota</taxon>
        <taxon>Metazoa</taxon>
        <taxon>Spiralia</taxon>
        <taxon>Lophotrochozoa</taxon>
        <taxon>Mesozoa</taxon>
        <taxon>Orthonectida</taxon>
        <taxon>Rhopaluridae</taxon>
        <taxon>Intoshia</taxon>
    </lineage>
</organism>
<dbReference type="Proteomes" id="UP000078046">
    <property type="component" value="Unassembled WGS sequence"/>
</dbReference>
<evidence type="ECO:0000256" key="1">
    <source>
        <dbReference type="ARBA" id="ARBA00008142"/>
    </source>
</evidence>
<dbReference type="GO" id="GO:0005524">
    <property type="term" value="F:ATP binding"/>
    <property type="evidence" value="ECO:0007669"/>
    <property type="project" value="UniProtKB-KW"/>
</dbReference>
<comment type="similarity">
    <text evidence="1 6">Belongs to the NDK family.</text>
</comment>
<dbReference type="PROSITE" id="PS51374">
    <property type="entry name" value="NDPK_LIKE"/>
    <property type="match status" value="1"/>
</dbReference>
<dbReference type="Pfam" id="PF00334">
    <property type="entry name" value="NDK"/>
    <property type="match status" value="1"/>
</dbReference>
<keyword evidence="2" id="KW-0808">Transferase</keyword>
<proteinExistence type="inferred from homology"/>
<name>A0A177B4T6_9BILA</name>
<evidence type="ECO:0000256" key="2">
    <source>
        <dbReference type="ARBA" id="ARBA00022679"/>
    </source>
</evidence>
<dbReference type="Gene3D" id="3.30.70.141">
    <property type="entry name" value="Nucleoside diphosphate kinase-like domain"/>
    <property type="match status" value="1"/>
</dbReference>
<dbReference type="PANTHER" id="PTHR46161:SF3">
    <property type="entry name" value="NUCLEOSIDE DIPHOSPHATE KINASE DDB_G0292928-RELATED"/>
    <property type="match status" value="1"/>
</dbReference>
<keyword evidence="9" id="KW-1185">Reference proteome</keyword>
<evidence type="ECO:0000313" key="9">
    <source>
        <dbReference type="Proteomes" id="UP000078046"/>
    </source>
</evidence>
<comment type="caution">
    <text evidence="8">The sequence shown here is derived from an EMBL/GenBank/DDBJ whole genome shotgun (WGS) entry which is preliminary data.</text>
</comment>
<dbReference type="SMART" id="SM00562">
    <property type="entry name" value="NDK"/>
    <property type="match status" value="1"/>
</dbReference>
<comment type="caution">
    <text evidence="6">Lacks conserved residue(s) required for the propagation of feature annotation.</text>
</comment>
<evidence type="ECO:0000259" key="7">
    <source>
        <dbReference type="SMART" id="SM00562"/>
    </source>
</evidence>
<keyword evidence="3" id="KW-0547">Nucleotide-binding</keyword>
<dbReference type="GO" id="GO:0016301">
    <property type="term" value="F:kinase activity"/>
    <property type="evidence" value="ECO:0007669"/>
    <property type="project" value="UniProtKB-KW"/>
</dbReference>
<dbReference type="SUPFAM" id="SSF54919">
    <property type="entry name" value="Nucleoside diphosphate kinase, NDK"/>
    <property type="match status" value="1"/>
</dbReference>
<gene>
    <name evidence="8" type="ORF">A3Q56_03592</name>
</gene>
<evidence type="ECO:0000256" key="4">
    <source>
        <dbReference type="ARBA" id="ARBA00022777"/>
    </source>
</evidence>
<sequence>MKNKRLDVIKLFSDSFLSCSKEAQAYGKCIISKTDLKKNDCQKEFLEFYNCYSVKTLIIFKPDVIKSYHTLLKINKFIQKNNFSVVKSKWLQWSLSDAESFYKQHTKKFFHTRLSMHMSSDIIQAQILKYDRTGNCIEIFRNFLGNSKVYKSVNDFSIDTIRKRYALSDTRNAIHASDSYESYLREAQFIFPGYELVK</sequence>
<dbReference type="PANTHER" id="PTHR46161">
    <property type="entry name" value="NUCLEOSIDE DIPHOSPHATE KINASE"/>
    <property type="match status" value="1"/>
</dbReference>
<reference evidence="8 9" key="1">
    <citation type="submission" date="2016-04" db="EMBL/GenBank/DDBJ databases">
        <title>The genome of Intoshia linei affirms orthonectids as highly simplified spiralians.</title>
        <authorList>
            <person name="Mikhailov K.V."/>
            <person name="Slusarev G.S."/>
            <person name="Nikitin M.A."/>
            <person name="Logacheva M.D."/>
            <person name="Penin A."/>
            <person name="Aleoshin V."/>
            <person name="Panchin Y.V."/>
        </authorList>
    </citation>
    <scope>NUCLEOTIDE SEQUENCE [LARGE SCALE GENOMIC DNA]</scope>
    <source>
        <strain evidence="8">Intl2013</strain>
        <tissue evidence="8">Whole animal</tissue>
    </source>
</reference>
<dbReference type="EMBL" id="LWCA01000406">
    <property type="protein sequence ID" value="OAF68663.1"/>
    <property type="molecule type" value="Genomic_DNA"/>
</dbReference>
<evidence type="ECO:0000256" key="6">
    <source>
        <dbReference type="PROSITE-ProRule" id="PRU00706"/>
    </source>
</evidence>
<keyword evidence="4" id="KW-0418">Kinase</keyword>
<evidence type="ECO:0000313" key="8">
    <source>
        <dbReference type="EMBL" id="OAF68663.1"/>
    </source>
</evidence>
<dbReference type="InterPro" id="IPR036850">
    <property type="entry name" value="NDK-like_dom_sf"/>
</dbReference>
<evidence type="ECO:0000256" key="5">
    <source>
        <dbReference type="ARBA" id="ARBA00022840"/>
    </source>
</evidence>
<accession>A0A177B4T6</accession>
<dbReference type="OrthoDB" id="25346at2759"/>
<evidence type="ECO:0000256" key="3">
    <source>
        <dbReference type="ARBA" id="ARBA00022741"/>
    </source>
</evidence>
<dbReference type="AlphaFoldDB" id="A0A177B4T6"/>
<dbReference type="InterPro" id="IPR034907">
    <property type="entry name" value="NDK-like_dom"/>
</dbReference>
<protein>
    <recommendedName>
        <fullName evidence="7">Nucleoside diphosphate kinase-like domain-containing protein</fullName>
    </recommendedName>
</protein>
<keyword evidence="5" id="KW-0067">ATP-binding</keyword>
<feature type="domain" description="Nucleoside diphosphate kinase-like" evidence="7">
    <location>
        <begin position="55"/>
        <end position="198"/>
    </location>
</feature>